<keyword evidence="1" id="KW-0732">Signal</keyword>
<organism evidence="2 3">
    <name type="scientific">Fusarium albosuccineum</name>
    <dbReference type="NCBI Taxonomy" id="1237068"/>
    <lineage>
        <taxon>Eukaryota</taxon>
        <taxon>Fungi</taxon>
        <taxon>Dikarya</taxon>
        <taxon>Ascomycota</taxon>
        <taxon>Pezizomycotina</taxon>
        <taxon>Sordariomycetes</taxon>
        <taxon>Hypocreomycetidae</taxon>
        <taxon>Hypocreales</taxon>
        <taxon>Nectriaceae</taxon>
        <taxon>Fusarium</taxon>
        <taxon>Fusarium decemcellulare species complex</taxon>
    </lineage>
</organism>
<dbReference type="OrthoDB" id="5050740at2759"/>
<proteinExistence type="predicted"/>
<protein>
    <submittedName>
        <fullName evidence="2">Uncharacterized protein</fullName>
    </submittedName>
</protein>
<keyword evidence="3" id="KW-1185">Reference proteome</keyword>
<name>A0A8H4PEH3_9HYPO</name>
<evidence type="ECO:0000313" key="3">
    <source>
        <dbReference type="Proteomes" id="UP000554235"/>
    </source>
</evidence>
<accession>A0A8H4PEH3</accession>
<feature type="signal peptide" evidence="1">
    <location>
        <begin position="1"/>
        <end position="18"/>
    </location>
</feature>
<sequence length="218" mass="22532">MKFTTGISIFTLAIGATAEDAWSNPDGGNTHVDIGDKKVNYGYAPPWYAFDKIKEECPTTGCNSENKIEYSTGVIQDGEMKSATITISVEGSFNDAGEQGNRDDLVEIVKAVAGASPYDFEAGVSYRTGNGCVTSGFTPCDPGNEEHADQYSATDLIVVRVEKDDGGLLADMSVSVKVDVEDAGAGVCETLTTAGAGISSAISGLASGIFVLAGLACA</sequence>
<evidence type="ECO:0000313" key="2">
    <source>
        <dbReference type="EMBL" id="KAF4472654.1"/>
    </source>
</evidence>
<dbReference type="AlphaFoldDB" id="A0A8H4PEH3"/>
<reference evidence="2 3" key="1">
    <citation type="submission" date="2020-01" db="EMBL/GenBank/DDBJ databases">
        <title>Identification and distribution of gene clusters putatively required for synthesis of sphingolipid metabolism inhibitors in phylogenetically diverse species of the filamentous fungus Fusarium.</title>
        <authorList>
            <person name="Kim H.-S."/>
            <person name="Busman M."/>
            <person name="Brown D.W."/>
            <person name="Divon H."/>
            <person name="Uhlig S."/>
            <person name="Proctor R.H."/>
        </authorList>
    </citation>
    <scope>NUCLEOTIDE SEQUENCE [LARGE SCALE GENOMIC DNA]</scope>
    <source>
        <strain evidence="2 3">NRRL 20459</strain>
    </source>
</reference>
<comment type="caution">
    <text evidence="2">The sequence shown here is derived from an EMBL/GenBank/DDBJ whole genome shotgun (WGS) entry which is preliminary data.</text>
</comment>
<dbReference type="EMBL" id="JAADYS010000052">
    <property type="protein sequence ID" value="KAF4472654.1"/>
    <property type="molecule type" value="Genomic_DNA"/>
</dbReference>
<feature type="chain" id="PRO_5034227076" evidence="1">
    <location>
        <begin position="19"/>
        <end position="218"/>
    </location>
</feature>
<dbReference type="Proteomes" id="UP000554235">
    <property type="component" value="Unassembled WGS sequence"/>
</dbReference>
<gene>
    <name evidence="2" type="ORF">FALBO_438</name>
</gene>
<evidence type="ECO:0000256" key="1">
    <source>
        <dbReference type="SAM" id="SignalP"/>
    </source>
</evidence>